<protein>
    <submittedName>
        <fullName evidence="5">Uncharacterized protein LOC120277753</fullName>
    </submittedName>
</protein>
<dbReference type="InterPro" id="IPR025452">
    <property type="entry name" value="DUF4218"/>
</dbReference>
<feature type="domain" description="Transposase-associated" evidence="3">
    <location>
        <begin position="5"/>
        <end position="78"/>
    </location>
</feature>
<evidence type="ECO:0000256" key="1">
    <source>
        <dbReference type="SAM" id="MobiDB-lite"/>
    </source>
</evidence>
<dbReference type="Pfam" id="PF13963">
    <property type="entry name" value="Transpos_assoc"/>
    <property type="match status" value="1"/>
</dbReference>
<proteinExistence type="predicted"/>
<gene>
    <name evidence="5" type="primary">LOC120277753</name>
</gene>
<evidence type="ECO:0000313" key="4">
    <source>
        <dbReference type="Proteomes" id="UP001515500"/>
    </source>
</evidence>
<dbReference type="Pfam" id="PF02992">
    <property type="entry name" value="Transposase_21"/>
    <property type="match status" value="1"/>
</dbReference>
<evidence type="ECO:0000259" key="2">
    <source>
        <dbReference type="Pfam" id="PF13960"/>
    </source>
</evidence>
<dbReference type="AlphaFoldDB" id="A0AB40CL34"/>
<dbReference type="PANTHER" id="PTHR10775:SF177">
    <property type="entry name" value="TNP2, PARTIAL"/>
    <property type="match status" value="1"/>
</dbReference>
<dbReference type="InterPro" id="IPR029480">
    <property type="entry name" value="Transpos_assoc"/>
</dbReference>
<sequence length="888" mass="102884">MVIDKAWMEISDRTLPQYEKGVNEFLDFAFKQLDEGRAARCPCKKCNNNLFRTRQSIYEHLMLNGISKNYKHWYNHGEGLQYYSEDDNDDDDDANQSDKSDNEYGMRHMLSDLGYAHANHVEKIDVQITNDAFVMDDNSAPNKEANDSFKGNPTSPNKDAAIFFRLLHELEQDLYPGCEESSTLSFIVEVLNWKCLYKVSANAVDKLLQIMKKWFPKGNKVPSSYNDCKKVSRDLGLSYERIDACVNDCILYWKNYENAQSCPTCGESRWENDGKMRNMTNEHDGRKNIPQKVLRYFPLTPRLQRLYMSYNIAKDMRWHKEKPCNNELMGHPVDSPAWKSFDATHPIFAADPRNIRLGLASDGFNPFGNMSSSYSVWPVVLVPYNLPPWLCMKDQHIMMSLLIPGPKAPGNDIDVYLEPLIDELQCLWESGVETYDALSKSNFQLRAALLWTINDFPAYANLSGWSTKGKLACPVCNLETSSRRLKNGHKTCYLGHRRFLPTNHSWRKNAKAFDGTKENRSAPKQLTGDDIVEQYSQFSQITFGKASKKRKRGDVLLFGNWRKKSIFFQLSYWRTLTVRHNLDVMHIEKNVCDNIIGTLLNIESKTKDTINSRFDLEDMGIRPELHATTTSDGRYMFRPACYTLSKDEKRSFCQFLNDLKVPDGYSSNISRCVILTECKVVGMKCHDCHVFLHRYLPLAIRGLLDKEVCEALIELCTYLRELCAKVLYFDDLERLEKSISFTLCKLEKIFPPSFFDIMVHLTIHLVSEAKVAGPVQFRWMYPIERYLRRLKSYVRNKARPEGSIAEAYIVQECMHFCSRYLHRTETRINRVGRNDEGRGVHSHSVLHVFSQAGRPLLGKKYDQLSLTEWDQATIYVLENCEEIREFVE</sequence>
<evidence type="ECO:0000259" key="3">
    <source>
        <dbReference type="Pfam" id="PF13963"/>
    </source>
</evidence>
<feature type="region of interest" description="Disordered" evidence="1">
    <location>
        <begin position="84"/>
        <end position="103"/>
    </location>
</feature>
<name>A0AB40CL34_DIOCR</name>
<dbReference type="PANTHER" id="PTHR10775">
    <property type="entry name" value="OS08G0208400 PROTEIN"/>
    <property type="match status" value="1"/>
</dbReference>
<accession>A0AB40CL34</accession>
<organism evidence="4 5">
    <name type="scientific">Dioscorea cayennensis subsp. rotundata</name>
    <name type="common">White Guinea yam</name>
    <name type="synonym">Dioscorea rotundata</name>
    <dbReference type="NCBI Taxonomy" id="55577"/>
    <lineage>
        <taxon>Eukaryota</taxon>
        <taxon>Viridiplantae</taxon>
        <taxon>Streptophyta</taxon>
        <taxon>Embryophyta</taxon>
        <taxon>Tracheophyta</taxon>
        <taxon>Spermatophyta</taxon>
        <taxon>Magnoliopsida</taxon>
        <taxon>Liliopsida</taxon>
        <taxon>Dioscoreales</taxon>
        <taxon>Dioscoreaceae</taxon>
        <taxon>Dioscorea</taxon>
    </lineage>
</organism>
<feature type="domain" description="DUF4218" evidence="2">
    <location>
        <begin position="722"/>
        <end position="834"/>
    </location>
</feature>
<keyword evidence="4" id="KW-1185">Reference proteome</keyword>
<dbReference type="Proteomes" id="UP001515500">
    <property type="component" value="Chromosome 15"/>
</dbReference>
<feature type="compositionally biased region" description="Acidic residues" evidence="1">
    <location>
        <begin position="84"/>
        <end position="95"/>
    </location>
</feature>
<reference evidence="5" key="1">
    <citation type="submission" date="2025-08" db="UniProtKB">
        <authorList>
            <consortium name="RefSeq"/>
        </authorList>
    </citation>
    <scope>IDENTIFICATION</scope>
</reference>
<dbReference type="GeneID" id="120277753"/>
<dbReference type="InterPro" id="IPR004242">
    <property type="entry name" value="Transposase_21"/>
</dbReference>
<evidence type="ECO:0000313" key="5">
    <source>
        <dbReference type="RefSeq" id="XP_039140530.1"/>
    </source>
</evidence>
<dbReference type="Pfam" id="PF13960">
    <property type="entry name" value="DUF4218"/>
    <property type="match status" value="1"/>
</dbReference>
<dbReference type="RefSeq" id="XP_039140530.1">
    <property type="nucleotide sequence ID" value="XM_039284596.1"/>
</dbReference>